<feature type="compositionally biased region" description="Low complexity" evidence="3">
    <location>
        <begin position="89"/>
        <end position="103"/>
    </location>
</feature>
<evidence type="ECO:0000259" key="4">
    <source>
        <dbReference type="Pfam" id="PF07001"/>
    </source>
</evidence>
<dbReference type="InterPro" id="IPR009738">
    <property type="entry name" value="BAT2_N"/>
</dbReference>
<protein>
    <submittedName>
        <fullName evidence="5">Modifier of snc1</fullName>
    </submittedName>
</protein>
<feature type="compositionally biased region" description="Pro residues" evidence="3">
    <location>
        <begin position="325"/>
        <end position="343"/>
    </location>
</feature>
<reference evidence="5" key="1">
    <citation type="submission" date="2022-08" db="EMBL/GenBank/DDBJ databases">
        <authorList>
            <person name="Marques A."/>
        </authorList>
    </citation>
    <scope>NUCLEOTIDE SEQUENCE</scope>
    <source>
        <strain evidence="5">RhyPub2mFocal</strain>
        <tissue evidence="5">Leaves</tissue>
    </source>
</reference>
<feature type="coiled-coil region" evidence="2">
    <location>
        <begin position="651"/>
        <end position="690"/>
    </location>
</feature>
<dbReference type="InterPro" id="IPR038808">
    <property type="entry name" value="MOS1-like"/>
</dbReference>
<feature type="compositionally biased region" description="Polar residues" evidence="3">
    <location>
        <begin position="492"/>
        <end position="511"/>
    </location>
</feature>
<proteinExistence type="predicted"/>
<feature type="region of interest" description="Disordered" evidence="3">
    <location>
        <begin position="953"/>
        <end position="973"/>
    </location>
</feature>
<feature type="compositionally biased region" description="Low complexity" evidence="3">
    <location>
        <begin position="123"/>
        <end position="132"/>
    </location>
</feature>
<feature type="compositionally biased region" description="Basic and acidic residues" evidence="3">
    <location>
        <begin position="1103"/>
        <end position="1117"/>
    </location>
</feature>
<feature type="region of interest" description="Disordered" evidence="3">
    <location>
        <begin position="850"/>
        <end position="940"/>
    </location>
</feature>
<feature type="compositionally biased region" description="Low complexity" evidence="3">
    <location>
        <begin position="270"/>
        <end position="282"/>
    </location>
</feature>
<evidence type="ECO:0000256" key="3">
    <source>
        <dbReference type="SAM" id="MobiDB-lite"/>
    </source>
</evidence>
<comment type="caution">
    <text evidence="5">The sequence shown here is derived from an EMBL/GenBank/DDBJ whole genome shotgun (WGS) entry which is preliminary data.</text>
</comment>
<sequence length="1327" mass="143283">MASSTLTADRRWASSRKSGMTVLGKVPKPINLPSQKLENNGLDPNVEIVPKGTITWGSRPSSSSNAWNSSSILSPKIEASASSPPDLVGRPGSSGSSTRPSTGNTDKIGSDPSNAWGPNSRPSSASGSFASGHPLASPNRPRSADTRPGSSQLSRFAESSAENKGFTLSTGDFPTLGSEKPAESRRGHSSHGRPTSASGTDAKHREALDTLPPGHNSHVRPIAGSGEDSMTKAPNSGDFVKTTDVIPQTQNVNMLTTDDPSNPNWYPEAPYQYPTHPYHQPRPNQPNIVLPVPPPQYDASSWQAPPPQPMQQAPDGGAMWYAPGPHGPAPHGPAPHGPAPHGPGPYRSSGPPNSYPIDPFVYYPPPPHYRPPNTESGPRQHMPPPHNPYMMPAHPVGIPARPGPHAPYTPVPPVSYDGGYYGAPRAGFYGNHSHNHNNNRSNYNNSNNQQGILNQGHNQSLRPMTGSDTAPKQYKLLKHKEEEKKDEKQPESTVMTCGSEHSSELSENQQEPIVKKNTALIQKIEELNSKARSLESSHTGIKEEKLRPVEGILGTPSGVCEAVGKSSPMRTGEEVGAVRNHHADRRSNEQRRVRQRPVQVPNQVIPEKNQAVLDNSTAGSDKVLSLPTEGDDGTADANLPPSDPAEYEIQRALLKEKAAQRAKELQREEEERTREQRAKALAKLEELNRRATTQKEPVPKESEPSLLIDDSHLEQEHSKVVITETHLLEEPLKSAEISGVATVTLSFGTISEVQITTGQVTHISEVPISSMKTSTVVGTVAGALGTGSVVNTGTDPVVITGAGTGTGTSSHAKHHHGKQIGYRKKHNNNINATPQLVIAEKLTNVGAVMENPTEPLKETDTQVLASDSTQHRDDAVVHHRKRGNRNSRSKNKTEMPAPAPSPVAPVEERQGKGLNERIETGASASPAPENPNSVPPEDSGKEVAKQLEVELRASGGNNRAGSNWKAHQQRRSVRNHRTIADKSHGNETVMWAPVKHLKEEITHATGTGAAVAAPKIDGEMQTSVKTKRAEMERYVPKPQLSQLEKKPDESSDVNAGEILPPPEAKAGVVDTRTYNSGNNNLNKSTRRGGKPHASWRQRVGPVEMHEAHNPNDGERTLASDTQLVVPSPAPEEHEDSNIDSRSRRHNGHKFYKATGSNYTGHSGTRNEKENISETFDGATTGTVGNAENTESGSCEVSNYSTNTRSQHWKPKSQSHHVYSHGRGNGGWQKVVSDKTGPGSDKFQDEDKAVSTAAESGSVAPRHHRGNARQYKSGTSEEREVHGDFQPVVGSYQRVTGEYGMEGGNRGTTGSRSRGRGRNSHFARRASE</sequence>
<feature type="compositionally biased region" description="Polar residues" evidence="3">
    <location>
        <begin position="160"/>
        <end position="172"/>
    </location>
</feature>
<feature type="compositionally biased region" description="Polar residues" evidence="3">
    <location>
        <begin position="1072"/>
        <end position="1083"/>
    </location>
</feature>
<evidence type="ECO:0000256" key="1">
    <source>
        <dbReference type="ARBA" id="ARBA00022553"/>
    </source>
</evidence>
<keyword evidence="6" id="KW-1185">Reference proteome</keyword>
<feature type="compositionally biased region" description="Basic residues" evidence="3">
    <location>
        <begin position="1206"/>
        <end position="1219"/>
    </location>
</feature>
<organism evidence="5 6">
    <name type="scientific">Rhynchospora pubera</name>
    <dbReference type="NCBI Taxonomy" id="906938"/>
    <lineage>
        <taxon>Eukaryota</taxon>
        <taxon>Viridiplantae</taxon>
        <taxon>Streptophyta</taxon>
        <taxon>Embryophyta</taxon>
        <taxon>Tracheophyta</taxon>
        <taxon>Spermatophyta</taxon>
        <taxon>Magnoliopsida</taxon>
        <taxon>Liliopsida</taxon>
        <taxon>Poales</taxon>
        <taxon>Cyperaceae</taxon>
        <taxon>Cyperoideae</taxon>
        <taxon>Rhynchosporeae</taxon>
        <taxon>Rhynchospora</taxon>
    </lineage>
</organism>
<keyword evidence="1" id="KW-0597">Phosphoprotein</keyword>
<feature type="compositionally biased region" description="Basic residues" evidence="3">
    <location>
        <begin position="878"/>
        <end position="890"/>
    </location>
</feature>
<feature type="compositionally biased region" description="Polar residues" evidence="3">
    <location>
        <begin position="449"/>
        <end position="470"/>
    </location>
</feature>
<feature type="region of interest" description="Disordered" evidence="3">
    <location>
        <begin position="561"/>
        <end position="643"/>
    </location>
</feature>
<dbReference type="PANTHER" id="PTHR34805:SF1">
    <property type="entry name" value="PROTEIN MODIFIER OF SNC1 1"/>
    <property type="match status" value="1"/>
</dbReference>
<feature type="compositionally biased region" description="Basic and acidic residues" evidence="3">
    <location>
        <begin position="906"/>
        <end position="919"/>
    </location>
</feature>
<feature type="compositionally biased region" description="Basic residues" evidence="3">
    <location>
        <begin position="1142"/>
        <end position="1151"/>
    </location>
</feature>
<evidence type="ECO:0000256" key="2">
    <source>
        <dbReference type="SAM" id="Coils"/>
    </source>
</evidence>
<dbReference type="Pfam" id="PF07001">
    <property type="entry name" value="BAT2_N"/>
    <property type="match status" value="1"/>
</dbReference>
<feature type="compositionally biased region" description="Polar residues" evidence="3">
    <location>
        <begin position="1154"/>
        <end position="1163"/>
    </location>
</feature>
<feature type="coiled-coil region" evidence="2">
    <location>
        <begin position="517"/>
        <end position="544"/>
    </location>
</feature>
<feature type="compositionally biased region" description="Basic residues" evidence="3">
    <location>
        <begin position="1312"/>
        <end position="1327"/>
    </location>
</feature>
<feature type="compositionally biased region" description="Basic and acidic residues" evidence="3">
    <location>
        <begin position="479"/>
        <end position="490"/>
    </location>
</feature>
<feature type="region of interest" description="Disordered" evidence="3">
    <location>
        <begin position="1"/>
        <end position="358"/>
    </location>
</feature>
<feature type="domain" description="BAT2 N-terminal" evidence="4">
    <location>
        <begin position="13"/>
        <end position="132"/>
    </location>
</feature>
<gene>
    <name evidence="5" type="ORF">LUZ62_033347</name>
</gene>
<feature type="compositionally biased region" description="Polar residues" evidence="3">
    <location>
        <begin position="245"/>
        <end position="264"/>
    </location>
</feature>
<feature type="compositionally biased region" description="Low complexity" evidence="3">
    <location>
        <begin position="58"/>
        <end position="74"/>
    </location>
</feature>
<feature type="compositionally biased region" description="Basic residues" evidence="3">
    <location>
        <begin position="1084"/>
        <end position="1095"/>
    </location>
</feature>
<dbReference type="GO" id="GO:0040029">
    <property type="term" value="P:epigenetic regulation of gene expression"/>
    <property type="evidence" value="ECO:0007669"/>
    <property type="project" value="TreeGrafter"/>
</dbReference>
<dbReference type="EMBL" id="JAMFTS010000001">
    <property type="protein sequence ID" value="KAJ4820781.1"/>
    <property type="molecule type" value="Genomic_DNA"/>
</dbReference>
<feature type="region of interest" description="Disordered" evidence="3">
    <location>
        <begin position="1035"/>
        <end position="1327"/>
    </location>
</feature>
<feature type="compositionally biased region" description="Polar residues" evidence="3">
    <location>
        <begin position="104"/>
        <end position="122"/>
    </location>
</feature>
<evidence type="ECO:0000313" key="6">
    <source>
        <dbReference type="Proteomes" id="UP001140206"/>
    </source>
</evidence>
<feature type="region of interest" description="Disordered" evidence="3">
    <location>
        <begin position="430"/>
        <end position="514"/>
    </location>
</feature>
<accession>A0AAV8HYN4</accession>
<dbReference type="PANTHER" id="PTHR34805">
    <property type="entry name" value="PROTEIN MODIFIER OF SNC1 1"/>
    <property type="match status" value="1"/>
</dbReference>
<name>A0AAV8HYN4_9POAL</name>
<dbReference type="Proteomes" id="UP001140206">
    <property type="component" value="Chromosome 1"/>
</dbReference>
<keyword evidence="2" id="KW-0175">Coiled coil</keyword>
<feature type="compositionally biased region" description="Low complexity" evidence="3">
    <location>
        <begin position="436"/>
        <end position="448"/>
    </location>
</feature>
<feature type="compositionally biased region" description="Polar residues" evidence="3">
    <location>
        <begin position="1177"/>
        <end position="1205"/>
    </location>
</feature>
<evidence type="ECO:0000313" key="5">
    <source>
        <dbReference type="EMBL" id="KAJ4820781.1"/>
    </source>
</evidence>